<evidence type="ECO:0000256" key="2">
    <source>
        <dbReference type="ARBA" id="ARBA00022490"/>
    </source>
</evidence>
<keyword evidence="6 10" id="KW-0594">Phospholipid biosynthesis</keyword>
<dbReference type="InterPro" id="IPR012281">
    <property type="entry name" value="Phospholipid_synth_PlsX-like"/>
</dbReference>
<organism evidence="11 12">
    <name type="scientific">Gemelliphila asaccharolytica</name>
    <dbReference type="NCBI Taxonomy" id="502393"/>
    <lineage>
        <taxon>Bacteria</taxon>
        <taxon>Bacillati</taxon>
        <taxon>Bacillota</taxon>
        <taxon>Bacilli</taxon>
        <taxon>Bacillales</taxon>
        <taxon>Gemellaceae</taxon>
        <taxon>Gemelliphila</taxon>
    </lineage>
</organism>
<name>A0ABR5TMI0_9BACL</name>
<dbReference type="InterPro" id="IPR003664">
    <property type="entry name" value="FA_synthesis"/>
</dbReference>
<keyword evidence="2 10" id="KW-0963">Cytoplasm</keyword>
<evidence type="ECO:0000256" key="6">
    <source>
        <dbReference type="ARBA" id="ARBA00023209"/>
    </source>
</evidence>
<dbReference type="HAMAP" id="MF_00019">
    <property type="entry name" value="PlsX"/>
    <property type="match status" value="1"/>
</dbReference>
<evidence type="ECO:0000313" key="12">
    <source>
        <dbReference type="Proteomes" id="UP000070467"/>
    </source>
</evidence>
<evidence type="ECO:0000256" key="10">
    <source>
        <dbReference type="HAMAP-Rule" id="MF_00019"/>
    </source>
</evidence>
<keyword evidence="7 10" id="KW-1208">Phospholipid metabolism</keyword>
<gene>
    <name evidence="10" type="primary">plsX</name>
    <name evidence="11" type="ORF">HMPREF1871_00310</name>
</gene>
<dbReference type="Gene3D" id="3.40.718.10">
    <property type="entry name" value="Isopropylmalate Dehydrogenase"/>
    <property type="match status" value="1"/>
</dbReference>
<comment type="function">
    <text evidence="10">Catalyzes the reversible formation of acyl-phosphate (acyl-PO(4)) from acyl-[acyl-carrier-protein] (acyl-ACP). This enzyme utilizes acyl-ACP as fatty acyl donor, but not acyl-CoA.</text>
</comment>
<evidence type="ECO:0000313" key="11">
    <source>
        <dbReference type="EMBL" id="KXB58546.1"/>
    </source>
</evidence>
<proteinExistence type="inferred from homology"/>
<dbReference type="RefSeq" id="WP_066129090.1">
    <property type="nucleotide sequence ID" value="NZ_KQ959861.1"/>
</dbReference>
<evidence type="ECO:0000256" key="5">
    <source>
        <dbReference type="ARBA" id="ARBA00023098"/>
    </source>
</evidence>
<protein>
    <recommendedName>
        <fullName evidence="8 10">Phosphate acyltransferase</fullName>
        <ecNumber evidence="8 10">2.3.1.274</ecNumber>
    </recommendedName>
    <alternativeName>
        <fullName evidence="10">Acyl-ACP phosphotransacylase</fullName>
    </alternativeName>
    <alternativeName>
        <fullName evidence="10">Acyl-[acyl-carrier-protein]--phosphate acyltransferase</fullName>
    </alternativeName>
    <alternativeName>
        <fullName evidence="10">Phosphate-acyl-ACP acyltransferase</fullName>
    </alternativeName>
</protein>
<comment type="subunit">
    <text evidence="9 10">Homodimer. Probably interacts with PlsY.</text>
</comment>
<comment type="similarity">
    <text evidence="10">Belongs to the PlsX family.</text>
</comment>
<dbReference type="Pfam" id="PF02504">
    <property type="entry name" value="FA_synthesis"/>
    <property type="match status" value="1"/>
</dbReference>
<dbReference type="Proteomes" id="UP000070467">
    <property type="component" value="Unassembled WGS sequence"/>
</dbReference>
<keyword evidence="4 10" id="KW-0808">Transferase</keyword>
<keyword evidence="5 10" id="KW-0443">Lipid metabolism</keyword>
<dbReference type="PIRSF" id="PIRSF002465">
    <property type="entry name" value="Phsphlp_syn_PlsX"/>
    <property type="match status" value="1"/>
</dbReference>
<evidence type="ECO:0000256" key="3">
    <source>
        <dbReference type="ARBA" id="ARBA00022516"/>
    </source>
</evidence>
<dbReference type="EC" id="2.3.1.274" evidence="8 10"/>
<comment type="subcellular location">
    <subcellularLocation>
        <location evidence="10">Cytoplasm</location>
    </subcellularLocation>
    <text evidence="10">Associated with the membrane possibly through PlsY.</text>
</comment>
<keyword evidence="12" id="KW-1185">Reference proteome</keyword>
<reference evidence="11 12" key="1">
    <citation type="submission" date="2016-01" db="EMBL/GenBank/DDBJ databases">
        <authorList>
            <person name="Mitreva M."/>
            <person name="Pepin K.H."/>
            <person name="Mihindukulasuriya K.A."/>
            <person name="Fulton R."/>
            <person name="Fronick C."/>
            <person name="O'Laughlin M."/>
            <person name="Miner T."/>
            <person name="Herter B."/>
            <person name="Rosa B.A."/>
            <person name="Cordes M."/>
            <person name="Tomlinson C."/>
            <person name="Wollam A."/>
            <person name="Palsikar V.B."/>
            <person name="Mardis E.R."/>
            <person name="Wilson R.K."/>
        </authorList>
    </citation>
    <scope>NUCLEOTIDE SEQUENCE [LARGE SCALE GENOMIC DNA]</scope>
    <source>
        <strain evidence="11 12">KA00071</strain>
    </source>
</reference>
<dbReference type="PANTHER" id="PTHR30100:SF1">
    <property type="entry name" value="PHOSPHATE ACYLTRANSFERASE"/>
    <property type="match status" value="1"/>
</dbReference>
<dbReference type="NCBIfam" id="TIGR00182">
    <property type="entry name" value="plsX"/>
    <property type="match status" value="1"/>
</dbReference>
<comment type="catalytic activity">
    <reaction evidence="1 10">
        <text>a fatty acyl-[ACP] + phosphate = an acyl phosphate + holo-[ACP]</text>
        <dbReference type="Rhea" id="RHEA:42292"/>
        <dbReference type="Rhea" id="RHEA-COMP:9685"/>
        <dbReference type="Rhea" id="RHEA-COMP:14125"/>
        <dbReference type="ChEBI" id="CHEBI:43474"/>
        <dbReference type="ChEBI" id="CHEBI:59918"/>
        <dbReference type="ChEBI" id="CHEBI:64479"/>
        <dbReference type="ChEBI" id="CHEBI:138651"/>
        <dbReference type="EC" id="2.3.1.274"/>
    </reaction>
</comment>
<dbReference type="PANTHER" id="PTHR30100">
    <property type="entry name" value="FATTY ACID/PHOSPHOLIPID SYNTHESIS PROTEIN PLSX"/>
    <property type="match status" value="1"/>
</dbReference>
<dbReference type="EMBL" id="LSDB01000008">
    <property type="protein sequence ID" value="KXB58546.1"/>
    <property type="molecule type" value="Genomic_DNA"/>
</dbReference>
<accession>A0ABR5TMI0</accession>
<comment type="pathway">
    <text evidence="10">Lipid metabolism; phospholipid metabolism.</text>
</comment>
<evidence type="ECO:0000256" key="8">
    <source>
        <dbReference type="ARBA" id="ARBA00024069"/>
    </source>
</evidence>
<sequence>MRIGIDLSGVDDKNEIISFLNTFYEKDVTMVSYGIPQDLNFIKNEHIEKIFCSEEVHISDDPARVHRRKKDSTMIRMINDLKEDKIDISISGGSTGAYMASGIFIIGRISDVKKPALATVLPTVTEHKFLLADLGANVEAKPKDLYNYAKLSILYMKNIYKIDNPTLSLLNIGTEENKGNKLYKEAFLLLKNGFGNFKGNMEAREILNHKYDIILADGFSGNILLKTIEGVAKSLSSMIKSIFLSSILSRISGLLIKKQLKIFKKKFDYSEYGGAILLGLTKPLIKVHGSADKKAIYFAVQQAKKIYKTNLYEKMIKEFKGE</sequence>
<comment type="caution">
    <text evidence="11">The sequence shown here is derived from an EMBL/GenBank/DDBJ whole genome shotgun (WGS) entry which is preliminary data.</text>
</comment>
<evidence type="ECO:0000256" key="1">
    <source>
        <dbReference type="ARBA" id="ARBA00001232"/>
    </source>
</evidence>
<dbReference type="SUPFAM" id="SSF53659">
    <property type="entry name" value="Isocitrate/Isopropylmalate dehydrogenase-like"/>
    <property type="match status" value="1"/>
</dbReference>
<evidence type="ECO:0000256" key="9">
    <source>
        <dbReference type="ARBA" id="ARBA00046608"/>
    </source>
</evidence>
<evidence type="ECO:0000256" key="4">
    <source>
        <dbReference type="ARBA" id="ARBA00022679"/>
    </source>
</evidence>
<keyword evidence="3 10" id="KW-0444">Lipid biosynthesis</keyword>
<evidence type="ECO:0000256" key="7">
    <source>
        <dbReference type="ARBA" id="ARBA00023264"/>
    </source>
</evidence>